<dbReference type="EMBL" id="JANAKD010003610">
    <property type="protein sequence ID" value="KAJ3472018.1"/>
    <property type="molecule type" value="Genomic_DNA"/>
</dbReference>
<comment type="caution">
    <text evidence="1">The sequence shown here is derived from an EMBL/GenBank/DDBJ whole genome shotgun (WGS) entry which is preliminary data.</text>
</comment>
<gene>
    <name evidence="1" type="ORF">NLG97_g11360</name>
</gene>
<sequence>MKLRGFRDEFLRRRSIVLSPGLDPEGYQLQRLLIDSLRYYDDHVCSDLVLFDTPTNPFKVPLEFWSYLPDIVSDPLVSVSAVHRISKTQSNLEVAAYVPGYKVGFRRNRLLSIRHPLVAVVFRHQQRMAGALAAMVQQSLFGDWDKHLLGAEAIISARGGVHTLVAEKLSPVNYDICTIMQVTVMRDIGSPSCLLSSKRETLEDFLEHVVPVYQEGWLSGFPSTNFLMTCLIRINIARREGYHDSGGILTKIAQRSRLLQEIVAFSPAAWLEDCTPHLEGLARARPLRRTARGRPCST</sequence>
<dbReference type="Proteomes" id="UP001148737">
    <property type="component" value="Unassembled WGS sequence"/>
</dbReference>
<keyword evidence="2" id="KW-1185">Reference proteome</keyword>
<accession>A0ACC1QAM7</accession>
<proteinExistence type="predicted"/>
<name>A0ACC1QAM7_9HYPO</name>
<evidence type="ECO:0000313" key="2">
    <source>
        <dbReference type="Proteomes" id="UP001148737"/>
    </source>
</evidence>
<organism evidence="1 2">
    <name type="scientific">Lecanicillium saksenae</name>
    <dbReference type="NCBI Taxonomy" id="468837"/>
    <lineage>
        <taxon>Eukaryota</taxon>
        <taxon>Fungi</taxon>
        <taxon>Dikarya</taxon>
        <taxon>Ascomycota</taxon>
        <taxon>Pezizomycotina</taxon>
        <taxon>Sordariomycetes</taxon>
        <taxon>Hypocreomycetidae</taxon>
        <taxon>Hypocreales</taxon>
        <taxon>Cordycipitaceae</taxon>
        <taxon>Lecanicillium</taxon>
    </lineage>
</organism>
<evidence type="ECO:0000313" key="1">
    <source>
        <dbReference type="EMBL" id="KAJ3472018.1"/>
    </source>
</evidence>
<protein>
    <submittedName>
        <fullName evidence="1">Uncharacterized protein</fullName>
    </submittedName>
</protein>
<reference evidence="1" key="1">
    <citation type="submission" date="2022-07" db="EMBL/GenBank/DDBJ databases">
        <title>Genome Sequence of Lecanicillium saksenae.</title>
        <authorList>
            <person name="Buettner E."/>
        </authorList>
    </citation>
    <scope>NUCLEOTIDE SEQUENCE</scope>
    <source>
        <strain evidence="1">VT-O1</strain>
    </source>
</reference>